<dbReference type="PANTHER" id="PTHR42799:SF26">
    <property type="entry name" value="PEPTIDE-METHIONINE (S)-S-OXIDE REDUCTASE"/>
    <property type="match status" value="1"/>
</dbReference>
<evidence type="ECO:0000313" key="9">
    <source>
        <dbReference type="Proteomes" id="UP001165122"/>
    </source>
</evidence>
<evidence type="ECO:0000313" key="8">
    <source>
        <dbReference type="EMBL" id="GMH48436.1"/>
    </source>
</evidence>
<dbReference type="SUPFAM" id="SSF55068">
    <property type="entry name" value="Peptide methionine sulfoxide reductase"/>
    <property type="match status" value="1"/>
</dbReference>
<gene>
    <name evidence="8" type="ORF">TrLO_g4541</name>
</gene>
<dbReference type="GO" id="GO:0005737">
    <property type="term" value="C:cytoplasm"/>
    <property type="evidence" value="ECO:0007669"/>
    <property type="project" value="TreeGrafter"/>
</dbReference>
<feature type="compositionally biased region" description="Basic and acidic residues" evidence="6">
    <location>
        <begin position="31"/>
        <end position="53"/>
    </location>
</feature>
<dbReference type="GO" id="GO:0008113">
    <property type="term" value="F:peptide-methionine (S)-S-oxide reductase activity"/>
    <property type="evidence" value="ECO:0007669"/>
    <property type="project" value="UniProtKB-EC"/>
</dbReference>
<proteinExistence type="inferred from homology"/>
<evidence type="ECO:0000256" key="1">
    <source>
        <dbReference type="ARBA" id="ARBA00005591"/>
    </source>
</evidence>
<sequence length="259" mass="28845">MALVAFSLRPPTGKAPISSSDQQSDETSNGRSKEQAKEKKGEGEKLVEGRKGEGATTLLPVPPAEGALADGSNNVKKRYDPSKVKKAERKKIHFAAGCFWSVELVFQRQTGVAITTVGYTQGKIESPTYEDVKTGKSGHAEAVEVTYDPKLTSLEKLLEVFWNKHDATSKNKQGNDKGTQYRSGIYYFDDEQKIIIDKSIEEQKQKLDKPWHKIHTEVKKASKFTPAEDYHQQYLEKGGRNGEKQSAMKGCTDPIRCYG</sequence>
<dbReference type="EC" id="1.8.4.11" evidence="2"/>
<evidence type="ECO:0000256" key="3">
    <source>
        <dbReference type="ARBA" id="ARBA00023002"/>
    </source>
</evidence>
<keyword evidence="9" id="KW-1185">Reference proteome</keyword>
<feature type="region of interest" description="Disordered" evidence="6">
    <location>
        <begin position="1"/>
        <end position="80"/>
    </location>
</feature>
<feature type="region of interest" description="Disordered" evidence="6">
    <location>
        <begin position="234"/>
        <end position="259"/>
    </location>
</feature>
<evidence type="ECO:0000256" key="6">
    <source>
        <dbReference type="SAM" id="MobiDB-lite"/>
    </source>
</evidence>
<organism evidence="8 9">
    <name type="scientific">Triparma laevis f. longispina</name>
    <dbReference type="NCBI Taxonomy" id="1714387"/>
    <lineage>
        <taxon>Eukaryota</taxon>
        <taxon>Sar</taxon>
        <taxon>Stramenopiles</taxon>
        <taxon>Ochrophyta</taxon>
        <taxon>Bolidophyceae</taxon>
        <taxon>Parmales</taxon>
        <taxon>Triparmaceae</taxon>
        <taxon>Triparma</taxon>
    </lineage>
</organism>
<dbReference type="FunFam" id="3.30.1060.10:FF:000002">
    <property type="entry name" value="Peptide methionine sulfoxide reductase"/>
    <property type="match status" value="1"/>
</dbReference>
<dbReference type="Pfam" id="PF01625">
    <property type="entry name" value="PMSR"/>
    <property type="match status" value="1"/>
</dbReference>
<evidence type="ECO:0000256" key="5">
    <source>
        <dbReference type="ARBA" id="ARBA00030643"/>
    </source>
</evidence>
<dbReference type="Gene3D" id="3.30.1060.10">
    <property type="entry name" value="Peptide methionine sulphoxide reductase MsrA"/>
    <property type="match status" value="1"/>
</dbReference>
<comment type="similarity">
    <text evidence="1">Belongs to the MsrA Met sulfoxide reductase family.</text>
</comment>
<dbReference type="GO" id="GO:0034599">
    <property type="term" value="P:cellular response to oxidative stress"/>
    <property type="evidence" value="ECO:0007669"/>
    <property type="project" value="TreeGrafter"/>
</dbReference>
<dbReference type="InterPro" id="IPR002569">
    <property type="entry name" value="Met_Sox_Rdtase_MsrA_dom"/>
</dbReference>
<dbReference type="EMBL" id="BRXW01000367">
    <property type="protein sequence ID" value="GMH48436.1"/>
    <property type="molecule type" value="Genomic_DNA"/>
</dbReference>
<feature type="compositionally biased region" description="Polar residues" evidence="6">
    <location>
        <begin position="17"/>
        <end position="30"/>
    </location>
</feature>
<dbReference type="HAMAP" id="MF_01401">
    <property type="entry name" value="MsrA"/>
    <property type="match status" value="1"/>
</dbReference>
<evidence type="ECO:0000259" key="7">
    <source>
        <dbReference type="Pfam" id="PF01625"/>
    </source>
</evidence>
<dbReference type="InterPro" id="IPR036509">
    <property type="entry name" value="Met_Sox_Rdtase_MsrA_sf"/>
</dbReference>
<feature type="domain" description="Peptide methionine sulphoxide reductase MsrA" evidence="7">
    <location>
        <begin position="91"/>
        <end position="238"/>
    </location>
</feature>
<comment type="caution">
    <text evidence="8">The sequence shown here is derived from an EMBL/GenBank/DDBJ whole genome shotgun (WGS) entry which is preliminary data.</text>
</comment>
<dbReference type="AlphaFoldDB" id="A0A9W6Z9Z8"/>
<keyword evidence="3" id="KW-0560">Oxidoreductase</keyword>
<evidence type="ECO:0000256" key="2">
    <source>
        <dbReference type="ARBA" id="ARBA00012502"/>
    </source>
</evidence>
<dbReference type="InterPro" id="IPR050162">
    <property type="entry name" value="MsrA_MetSO_reductase"/>
</dbReference>
<reference evidence="9" key="1">
    <citation type="journal article" date="2023" name="Commun. Biol.">
        <title>Genome analysis of Parmales, the sister group of diatoms, reveals the evolutionary specialization of diatoms from phago-mixotrophs to photoautotrophs.</title>
        <authorList>
            <person name="Ban H."/>
            <person name="Sato S."/>
            <person name="Yoshikawa S."/>
            <person name="Yamada K."/>
            <person name="Nakamura Y."/>
            <person name="Ichinomiya M."/>
            <person name="Sato N."/>
            <person name="Blanc-Mathieu R."/>
            <person name="Endo H."/>
            <person name="Kuwata A."/>
            <person name="Ogata H."/>
        </authorList>
    </citation>
    <scope>NUCLEOTIDE SEQUENCE [LARGE SCALE GENOMIC DNA]</scope>
    <source>
        <strain evidence="9">NIES 3700</strain>
    </source>
</reference>
<dbReference type="NCBIfam" id="TIGR00401">
    <property type="entry name" value="msrA"/>
    <property type="match status" value="1"/>
</dbReference>
<name>A0A9W6Z9Z8_9STRA</name>
<dbReference type="OrthoDB" id="77405at2759"/>
<dbReference type="PANTHER" id="PTHR42799">
    <property type="entry name" value="MITOCHONDRIAL PEPTIDE METHIONINE SULFOXIDE REDUCTASE"/>
    <property type="match status" value="1"/>
</dbReference>
<protein>
    <recommendedName>
        <fullName evidence="2">peptide-methionine (S)-S-oxide reductase</fullName>
        <ecNumber evidence="2">1.8.4.11</ecNumber>
    </recommendedName>
    <alternativeName>
        <fullName evidence="5">Peptide-methionine (S)-S-oxide reductase</fullName>
    </alternativeName>
    <alternativeName>
        <fullName evidence="4">Protein-methionine-S-oxide reductase</fullName>
    </alternativeName>
</protein>
<evidence type="ECO:0000256" key="4">
    <source>
        <dbReference type="ARBA" id="ARBA00030273"/>
    </source>
</evidence>
<accession>A0A9W6Z9Z8</accession>
<dbReference type="Proteomes" id="UP001165122">
    <property type="component" value="Unassembled WGS sequence"/>
</dbReference>